<comment type="similarity">
    <text evidence="1">Belongs to the helicase family. RecQ subfamily.</text>
</comment>
<dbReference type="EMBL" id="CADCSZ010000219">
    <property type="protein sequence ID" value="CAA9276569.1"/>
    <property type="molecule type" value="Genomic_DNA"/>
</dbReference>
<dbReference type="Gene3D" id="1.10.10.10">
    <property type="entry name" value="Winged helix-like DNA-binding domain superfamily/Winged helix DNA-binding domain"/>
    <property type="match status" value="1"/>
</dbReference>
<reference evidence="15" key="1">
    <citation type="submission" date="2020-02" db="EMBL/GenBank/DDBJ databases">
        <authorList>
            <person name="Meier V. D."/>
        </authorList>
    </citation>
    <scope>NUCLEOTIDE SEQUENCE</scope>
    <source>
        <strain evidence="15">AVDCRST_MAG76</strain>
    </source>
</reference>
<evidence type="ECO:0000259" key="14">
    <source>
        <dbReference type="PROSITE" id="PS51194"/>
    </source>
</evidence>
<dbReference type="InterPro" id="IPR001650">
    <property type="entry name" value="Helicase_C-like"/>
</dbReference>
<evidence type="ECO:0000256" key="11">
    <source>
        <dbReference type="ARBA" id="ARBA00044535"/>
    </source>
</evidence>
<keyword evidence="2" id="KW-0479">Metal-binding</keyword>
<feature type="domain" description="Helicase C-terminal" evidence="14">
    <location>
        <begin position="224"/>
        <end position="370"/>
    </location>
</feature>
<dbReference type="EC" id="5.6.2.4" evidence="10"/>
<dbReference type="SMART" id="SM00490">
    <property type="entry name" value="HELICc"/>
    <property type="match status" value="1"/>
</dbReference>
<dbReference type="InterPro" id="IPR027417">
    <property type="entry name" value="P-loop_NTPase"/>
</dbReference>
<dbReference type="PANTHER" id="PTHR13710:SF105">
    <property type="entry name" value="ATP-DEPENDENT DNA HELICASE Q1"/>
    <property type="match status" value="1"/>
</dbReference>
<dbReference type="InterPro" id="IPR004589">
    <property type="entry name" value="DNA_helicase_ATP-dep_RecQ"/>
</dbReference>
<keyword evidence="8" id="KW-0413">Isomerase</keyword>
<evidence type="ECO:0000256" key="9">
    <source>
        <dbReference type="ARBA" id="ARBA00034617"/>
    </source>
</evidence>
<dbReference type="GO" id="GO:0006281">
    <property type="term" value="P:DNA repair"/>
    <property type="evidence" value="ECO:0007669"/>
    <property type="project" value="TreeGrafter"/>
</dbReference>
<dbReference type="AlphaFoldDB" id="A0A6J4JH39"/>
<protein>
    <recommendedName>
        <fullName evidence="11">ATP-dependent DNA helicase RecQ</fullName>
        <ecNumber evidence="10">5.6.2.4</ecNumber>
    </recommendedName>
    <alternativeName>
        <fullName evidence="12">DNA 3'-5' helicase RecQ</fullName>
    </alternativeName>
</protein>
<dbReference type="GO" id="GO:0043138">
    <property type="term" value="F:3'-5' DNA helicase activity"/>
    <property type="evidence" value="ECO:0007669"/>
    <property type="project" value="UniProtKB-EC"/>
</dbReference>
<dbReference type="PROSITE" id="PS51194">
    <property type="entry name" value="HELICASE_CTER"/>
    <property type="match status" value="1"/>
</dbReference>
<dbReference type="CDD" id="cd17920">
    <property type="entry name" value="DEXHc_RecQ"/>
    <property type="match status" value="1"/>
</dbReference>
<dbReference type="GO" id="GO:0006310">
    <property type="term" value="P:DNA recombination"/>
    <property type="evidence" value="ECO:0007669"/>
    <property type="project" value="InterPro"/>
</dbReference>
<name>A0A6J4JH39_9ACTN</name>
<dbReference type="GO" id="GO:0016787">
    <property type="term" value="F:hydrolase activity"/>
    <property type="evidence" value="ECO:0007669"/>
    <property type="project" value="UniProtKB-KW"/>
</dbReference>
<dbReference type="PROSITE" id="PS51192">
    <property type="entry name" value="HELICASE_ATP_BIND_1"/>
    <property type="match status" value="1"/>
</dbReference>
<dbReference type="Pfam" id="PF16124">
    <property type="entry name" value="RecQ_Zn_bind"/>
    <property type="match status" value="1"/>
</dbReference>
<dbReference type="GO" id="GO:0009378">
    <property type="term" value="F:four-way junction helicase activity"/>
    <property type="evidence" value="ECO:0007669"/>
    <property type="project" value="TreeGrafter"/>
</dbReference>
<dbReference type="GO" id="GO:0005737">
    <property type="term" value="C:cytoplasm"/>
    <property type="evidence" value="ECO:0007669"/>
    <property type="project" value="TreeGrafter"/>
</dbReference>
<proteinExistence type="inferred from homology"/>
<evidence type="ECO:0000256" key="10">
    <source>
        <dbReference type="ARBA" id="ARBA00034808"/>
    </source>
</evidence>
<evidence type="ECO:0000256" key="2">
    <source>
        <dbReference type="ARBA" id="ARBA00022723"/>
    </source>
</evidence>
<keyword evidence="4" id="KW-0378">Hydrolase</keyword>
<dbReference type="NCBIfam" id="TIGR00614">
    <property type="entry name" value="recQ_fam"/>
    <property type="match status" value="1"/>
</dbReference>
<evidence type="ECO:0000256" key="8">
    <source>
        <dbReference type="ARBA" id="ARBA00023235"/>
    </source>
</evidence>
<dbReference type="SMART" id="SM00487">
    <property type="entry name" value="DEXDc"/>
    <property type="match status" value="1"/>
</dbReference>
<feature type="domain" description="Helicase ATP-binding" evidence="13">
    <location>
        <begin position="31"/>
        <end position="200"/>
    </location>
</feature>
<keyword evidence="3" id="KW-0547">Nucleotide-binding</keyword>
<keyword evidence="5 15" id="KW-0347">Helicase</keyword>
<keyword evidence="6" id="KW-0067">ATP-binding</keyword>
<evidence type="ECO:0000256" key="7">
    <source>
        <dbReference type="ARBA" id="ARBA00023125"/>
    </source>
</evidence>
<evidence type="ECO:0000256" key="4">
    <source>
        <dbReference type="ARBA" id="ARBA00022801"/>
    </source>
</evidence>
<dbReference type="InterPro" id="IPR036388">
    <property type="entry name" value="WH-like_DNA-bd_sf"/>
</dbReference>
<accession>A0A6J4JH39</accession>
<dbReference type="Pfam" id="PF00271">
    <property type="entry name" value="Helicase_C"/>
    <property type="match status" value="1"/>
</dbReference>
<comment type="catalytic activity">
    <reaction evidence="9">
        <text>Couples ATP hydrolysis with the unwinding of duplex DNA by translocating in the 3'-5' direction.</text>
        <dbReference type="EC" id="5.6.2.4"/>
    </reaction>
</comment>
<gene>
    <name evidence="15" type="ORF">AVDCRST_MAG76-3715</name>
</gene>
<dbReference type="GO" id="GO:0043590">
    <property type="term" value="C:bacterial nucleoid"/>
    <property type="evidence" value="ECO:0007669"/>
    <property type="project" value="TreeGrafter"/>
</dbReference>
<dbReference type="SUPFAM" id="SSF52540">
    <property type="entry name" value="P-loop containing nucleoside triphosphate hydrolases"/>
    <property type="match status" value="1"/>
</dbReference>
<dbReference type="InterPro" id="IPR014001">
    <property type="entry name" value="Helicase_ATP-bd"/>
</dbReference>
<evidence type="ECO:0000256" key="1">
    <source>
        <dbReference type="ARBA" id="ARBA00005446"/>
    </source>
</evidence>
<dbReference type="PROSITE" id="PS00690">
    <property type="entry name" value="DEAH_ATP_HELICASE"/>
    <property type="match status" value="1"/>
</dbReference>
<dbReference type="Gene3D" id="3.40.50.300">
    <property type="entry name" value="P-loop containing nucleotide triphosphate hydrolases"/>
    <property type="match status" value="2"/>
</dbReference>
<evidence type="ECO:0000256" key="5">
    <source>
        <dbReference type="ARBA" id="ARBA00022806"/>
    </source>
</evidence>
<evidence type="ECO:0000256" key="3">
    <source>
        <dbReference type="ARBA" id="ARBA00022741"/>
    </source>
</evidence>
<organism evidence="15">
    <name type="scientific">uncultured Acidimicrobiales bacterium</name>
    <dbReference type="NCBI Taxonomy" id="310071"/>
    <lineage>
        <taxon>Bacteria</taxon>
        <taxon>Bacillati</taxon>
        <taxon>Actinomycetota</taxon>
        <taxon>Acidimicrobiia</taxon>
        <taxon>Acidimicrobiales</taxon>
        <taxon>environmental samples</taxon>
    </lineage>
</organism>
<evidence type="ECO:0000259" key="13">
    <source>
        <dbReference type="PROSITE" id="PS51192"/>
    </source>
</evidence>
<sequence>MSVSTKVPVSTADAAAQLGLTTLRPGQGEAIEAAAAGRDVLAVLPTGWGKSAIYQVAALQVPGPTVVVSPLLALQRDQVAGLDAATDAGAASISSAVTGAERRRTLERLADGRLEFAFLAPEQLASEEVLEALRRARPSLFVVDEAHCVSEWGHDFRPEYLRLGAALDSLSRPPVVALTATAPRPVQDEVISRLGLRDPLVVVRGYDRPNLFLAVERAHTAAGKRERVLEAVRRSGGPTIVYAATKKATEELAAALVAEGRRAAAYHAGLSGRARTAVQDRFMEGELEVVAATTAFGMGIDKADVRAVVHHDPPGSLEAYYQEVGRAGRDGLGSVVTLVYRQEDLGLRRYQAASGAPPVADVLAVVDALGRGPSSRQGLRATTGLTSARAARVLNELEAVGAAVTDRRGRSRAAPDGPDLEALLAILDERAERRSRFQASRVDMVRSFLEVRTCRRGFLLGYLGEVLEGPCGRCDVCVRAGGTASVPAAVGEQVVVESAPPEELGAGVRVRHEAFGGGEILGVEDEVLTVIFEEVGYKQLDRTLVAEADLLEVTSPQP</sequence>
<dbReference type="PANTHER" id="PTHR13710">
    <property type="entry name" value="DNA HELICASE RECQ FAMILY MEMBER"/>
    <property type="match status" value="1"/>
</dbReference>
<evidence type="ECO:0000256" key="12">
    <source>
        <dbReference type="ARBA" id="ARBA00044550"/>
    </source>
</evidence>
<dbReference type="InterPro" id="IPR011545">
    <property type="entry name" value="DEAD/DEAH_box_helicase_dom"/>
</dbReference>
<dbReference type="GO" id="GO:0005524">
    <property type="term" value="F:ATP binding"/>
    <property type="evidence" value="ECO:0007669"/>
    <property type="project" value="UniProtKB-KW"/>
</dbReference>
<dbReference type="Pfam" id="PF00270">
    <property type="entry name" value="DEAD"/>
    <property type="match status" value="1"/>
</dbReference>
<dbReference type="InterPro" id="IPR002464">
    <property type="entry name" value="DNA/RNA_helicase_DEAH_CS"/>
</dbReference>
<dbReference type="GO" id="GO:0030894">
    <property type="term" value="C:replisome"/>
    <property type="evidence" value="ECO:0007669"/>
    <property type="project" value="TreeGrafter"/>
</dbReference>
<dbReference type="InterPro" id="IPR032284">
    <property type="entry name" value="RecQ_Zn-bd"/>
</dbReference>
<keyword evidence="7" id="KW-0238">DNA-binding</keyword>
<dbReference type="GO" id="GO:0046872">
    <property type="term" value="F:metal ion binding"/>
    <property type="evidence" value="ECO:0007669"/>
    <property type="project" value="UniProtKB-KW"/>
</dbReference>
<dbReference type="GO" id="GO:0003677">
    <property type="term" value="F:DNA binding"/>
    <property type="evidence" value="ECO:0007669"/>
    <property type="project" value="UniProtKB-KW"/>
</dbReference>
<evidence type="ECO:0000313" key="15">
    <source>
        <dbReference type="EMBL" id="CAA9276569.1"/>
    </source>
</evidence>
<evidence type="ECO:0000256" key="6">
    <source>
        <dbReference type="ARBA" id="ARBA00022840"/>
    </source>
</evidence>